<sequence length="154" mass="17269">MTNNNWFSKFSTGLSTMAGKPATFVIAVVLVVVWGVSGPMFHFSDTWQLVINTSTTIVTFLMVFLIQNTQNRDTAAMQIKLDELIRALDGAHNALLDLEELNEKDLTRFRKRYEQLAEEARGKLRSGGKDTDSPFIDDSEADEDKGDGKNRDAH</sequence>
<evidence type="ECO:0000313" key="3">
    <source>
        <dbReference type="EMBL" id="MEM5284246.1"/>
    </source>
</evidence>
<name>A0ABU9Q493_9BURK</name>
<dbReference type="RefSeq" id="WP_201648500.1">
    <property type="nucleotide sequence ID" value="NZ_CAJHCS010000002.1"/>
</dbReference>
<dbReference type="Pfam" id="PF04120">
    <property type="entry name" value="Iron_permease"/>
    <property type="match status" value="1"/>
</dbReference>
<keyword evidence="2" id="KW-0472">Membrane</keyword>
<keyword evidence="2" id="KW-0812">Transmembrane</keyword>
<proteinExistence type="predicted"/>
<reference evidence="3 4" key="1">
    <citation type="submission" date="2024-01" db="EMBL/GenBank/DDBJ databases">
        <title>The diversity of rhizobia nodulating Mimosa spp. in eleven states of Brazil covering several biomes is determined by host plant, location, and edaphic factors.</title>
        <authorList>
            <person name="Rouws L."/>
            <person name="Barauna A."/>
            <person name="Beukes C."/>
            <person name="De Faria S.M."/>
            <person name="Gross E."/>
            <person name="Dos Reis Junior F.B."/>
            <person name="Simon M."/>
            <person name="Maluk M."/>
            <person name="Odee D.W."/>
            <person name="Kenicer G."/>
            <person name="Young J.P.W."/>
            <person name="Reis V.M."/>
            <person name="Zilli J."/>
            <person name="James E.K."/>
        </authorList>
    </citation>
    <scope>NUCLEOTIDE SEQUENCE [LARGE SCALE GENOMIC DNA]</scope>
    <source>
        <strain evidence="3 4">JPY77</strain>
    </source>
</reference>
<evidence type="ECO:0000256" key="1">
    <source>
        <dbReference type="SAM" id="MobiDB-lite"/>
    </source>
</evidence>
<feature type="region of interest" description="Disordered" evidence="1">
    <location>
        <begin position="119"/>
        <end position="154"/>
    </location>
</feature>
<gene>
    <name evidence="3" type="ORF">V4C55_00945</name>
</gene>
<feature type="transmembrane region" description="Helical" evidence="2">
    <location>
        <begin position="47"/>
        <end position="66"/>
    </location>
</feature>
<comment type="caution">
    <text evidence="3">The sequence shown here is derived from an EMBL/GenBank/DDBJ whole genome shotgun (WGS) entry which is preliminary data.</text>
</comment>
<protein>
    <submittedName>
        <fullName evidence="3">Low affinity iron permease family protein</fullName>
    </submittedName>
</protein>
<feature type="compositionally biased region" description="Basic and acidic residues" evidence="1">
    <location>
        <begin position="119"/>
        <end position="132"/>
    </location>
</feature>
<feature type="transmembrane region" description="Helical" evidence="2">
    <location>
        <begin position="21"/>
        <end position="41"/>
    </location>
</feature>
<dbReference type="Proteomes" id="UP001494588">
    <property type="component" value="Unassembled WGS sequence"/>
</dbReference>
<accession>A0ABU9Q493</accession>
<dbReference type="InterPro" id="IPR007251">
    <property type="entry name" value="Iron_permease_Fet4"/>
</dbReference>
<dbReference type="EMBL" id="JAZHGC010000001">
    <property type="protein sequence ID" value="MEM5284246.1"/>
    <property type="molecule type" value="Genomic_DNA"/>
</dbReference>
<organism evidence="3 4">
    <name type="scientific">Paraburkholderia sabiae</name>
    <dbReference type="NCBI Taxonomy" id="273251"/>
    <lineage>
        <taxon>Bacteria</taxon>
        <taxon>Pseudomonadati</taxon>
        <taxon>Pseudomonadota</taxon>
        <taxon>Betaproteobacteria</taxon>
        <taxon>Burkholderiales</taxon>
        <taxon>Burkholderiaceae</taxon>
        <taxon>Paraburkholderia</taxon>
    </lineage>
</organism>
<evidence type="ECO:0000256" key="2">
    <source>
        <dbReference type="SAM" id="Phobius"/>
    </source>
</evidence>
<evidence type="ECO:0000313" key="4">
    <source>
        <dbReference type="Proteomes" id="UP001494588"/>
    </source>
</evidence>
<keyword evidence="4" id="KW-1185">Reference proteome</keyword>
<keyword evidence="2" id="KW-1133">Transmembrane helix</keyword>
<feature type="compositionally biased region" description="Acidic residues" evidence="1">
    <location>
        <begin position="135"/>
        <end position="145"/>
    </location>
</feature>